<protein>
    <submittedName>
        <fullName evidence="2">Nitrilase</fullName>
    </submittedName>
</protein>
<dbReference type="GO" id="GO:0050152">
    <property type="term" value="F:omega-amidase activity"/>
    <property type="evidence" value="ECO:0007669"/>
    <property type="project" value="TreeGrafter"/>
</dbReference>
<dbReference type="InterPro" id="IPR001110">
    <property type="entry name" value="UPF0012_CS"/>
</dbReference>
<dbReference type="InterPro" id="IPR003010">
    <property type="entry name" value="C-N_Hydrolase"/>
</dbReference>
<dbReference type="Gene3D" id="3.60.110.10">
    <property type="entry name" value="Carbon-nitrogen hydrolase"/>
    <property type="match status" value="1"/>
</dbReference>
<dbReference type="OMA" id="TYMESRT"/>
<name>A0A3G3II34_9ARCH</name>
<dbReference type="PANTHER" id="PTHR47799">
    <property type="entry name" value="OMEGA-AMIDASE YAFV"/>
    <property type="match status" value="1"/>
</dbReference>
<dbReference type="AlphaFoldDB" id="A0A3G3II34"/>
<reference evidence="2 3" key="1">
    <citation type="submission" date="2016-10" db="EMBL/GenBank/DDBJ databases">
        <title>Complete genome of the TMA-utilizing, human hosted archaeon Methanomethylophilus alvus Gen. nov, sp. nov., strain Mx-05, derived from a pure culture.</title>
        <authorList>
            <person name="Brugere J.-F."/>
            <person name="Ben Hania W."/>
            <person name="Chaudhary P.P."/>
            <person name="Gaci N."/>
            <person name="Borrel G."/>
            <person name="Cao Van Tuat L."/>
            <person name="Fardeau M.-L."/>
            <person name="Harris H.M.B."/>
            <person name="O'Toole P.W."/>
            <person name="Ollivier B."/>
        </authorList>
    </citation>
    <scope>NUCLEOTIDE SEQUENCE [LARGE SCALE GENOMIC DNA]</scope>
    <source>
        <strain evidence="2 3">Mx-05</strain>
    </source>
</reference>
<dbReference type="Pfam" id="PF00795">
    <property type="entry name" value="CN_hydrolase"/>
    <property type="match status" value="1"/>
</dbReference>
<dbReference type="PROSITE" id="PS50263">
    <property type="entry name" value="CN_HYDROLASE"/>
    <property type="match status" value="1"/>
</dbReference>
<evidence type="ECO:0000259" key="1">
    <source>
        <dbReference type="PROSITE" id="PS50263"/>
    </source>
</evidence>
<feature type="domain" description="CN hydrolase" evidence="1">
    <location>
        <begin position="3"/>
        <end position="231"/>
    </location>
</feature>
<dbReference type="SUPFAM" id="SSF56317">
    <property type="entry name" value="Carbon-nitrogen hydrolase"/>
    <property type="match status" value="1"/>
</dbReference>
<dbReference type="RefSeq" id="WP_015505161.1">
    <property type="nucleotide sequence ID" value="NZ_CAYARL010000031.1"/>
</dbReference>
<dbReference type="GO" id="GO:0106008">
    <property type="term" value="F:2-oxoglutaramate amidase activity"/>
    <property type="evidence" value="ECO:0007669"/>
    <property type="project" value="TreeGrafter"/>
</dbReference>
<evidence type="ECO:0000313" key="3">
    <source>
        <dbReference type="Proteomes" id="UP000273278"/>
    </source>
</evidence>
<accession>A0A3G3II34</accession>
<evidence type="ECO:0000313" key="2">
    <source>
        <dbReference type="EMBL" id="AYQ55399.1"/>
    </source>
</evidence>
<dbReference type="InterPro" id="IPR036526">
    <property type="entry name" value="C-N_Hydrolase_sf"/>
</dbReference>
<dbReference type="EMBL" id="CP017686">
    <property type="protein sequence ID" value="AYQ55399.1"/>
    <property type="molecule type" value="Genomic_DNA"/>
</dbReference>
<dbReference type="GeneID" id="41322048"/>
<dbReference type="PROSITE" id="PS01227">
    <property type="entry name" value="UPF0012"/>
    <property type="match status" value="1"/>
</dbReference>
<dbReference type="Proteomes" id="UP000273278">
    <property type="component" value="Chromosome"/>
</dbReference>
<dbReference type="PANTHER" id="PTHR47799:SF1">
    <property type="entry name" value="OMEGA-AMIDASE YAFV"/>
    <property type="match status" value="1"/>
</dbReference>
<gene>
    <name evidence="2" type="ORF">BKD89_06255</name>
</gene>
<organism evidence="2 3">
    <name type="scientific">Methanomethylophilus alvi</name>
    <dbReference type="NCBI Taxonomy" id="1291540"/>
    <lineage>
        <taxon>Archaea</taxon>
        <taxon>Methanobacteriati</taxon>
        <taxon>Thermoplasmatota</taxon>
        <taxon>Thermoplasmata</taxon>
        <taxon>Methanomassiliicoccales</taxon>
        <taxon>Methanomethylophilaceae</taxon>
        <taxon>Methanomethylophilus</taxon>
    </lineage>
</organism>
<proteinExistence type="predicted"/>
<dbReference type="InterPro" id="IPR052737">
    <property type="entry name" value="Omega-amidase_YafV"/>
</dbReference>
<sequence>MGIRIAICQIAGTSDPEENLKRIEGAIMQNQADLYVFPELYLTGYGNSEFDPEDTVIAENRLRIICNNMDVAVAVGAPMQWYNGITDSMLFITPLETYRYDKMYTANFPPYDESMFERGHSPAMVEWKGMRIGLEICYDVMFPEIHRFYATQGADMVIVISASSDSSKAAMERIVPARSLENTVYTIYCNNVGPFRDGAEFFGGSALYSPLGDEIAKAGNGEEILITYADKGVVEHARTVRPQLRDLRGDIRWIL</sequence>